<dbReference type="InterPro" id="IPR038430">
    <property type="entry name" value="NDAH_ubi_oxred_su3_sf"/>
</dbReference>
<dbReference type="GO" id="GO:0050136">
    <property type="term" value="F:NADH dehydrogenase (quinone) (non-electrogenic) activity"/>
    <property type="evidence" value="ECO:0007669"/>
    <property type="project" value="UniProtKB-UniRule"/>
</dbReference>
<dbReference type="KEGG" id="abac:LuPra_00108"/>
<dbReference type="InterPro" id="IPR023043">
    <property type="entry name" value="NAD(P)H_OxRDtase_bac/plastid"/>
</dbReference>
<dbReference type="Proteomes" id="UP000076079">
    <property type="component" value="Chromosome"/>
</dbReference>
<dbReference type="AlphaFoldDB" id="A0A143PGQ4"/>
<keyword evidence="10 11" id="KW-0472">Membrane</keyword>
<dbReference type="GO" id="GO:0048038">
    <property type="term" value="F:quinone binding"/>
    <property type="evidence" value="ECO:0007669"/>
    <property type="project" value="UniProtKB-KW"/>
</dbReference>
<organism evidence="13 14">
    <name type="scientific">Luteitalea pratensis</name>
    <dbReference type="NCBI Taxonomy" id="1855912"/>
    <lineage>
        <taxon>Bacteria</taxon>
        <taxon>Pseudomonadati</taxon>
        <taxon>Acidobacteriota</taxon>
        <taxon>Vicinamibacteria</taxon>
        <taxon>Vicinamibacterales</taxon>
        <taxon>Vicinamibacteraceae</taxon>
        <taxon>Luteitalea</taxon>
    </lineage>
</organism>
<dbReference type="InterPro" id="IPR000440">
    <property type="entry name" value="NADH_UbQ/plastoQ_OxRdtase_su3"/>
</dbReference>
<keyword evidence="11" id="KW-0830">Ubiquinone</keyword>
<reference evidence="14" key="2">
    <citation type="submission" date="2016-04" db="EMBL/GenBank/DDBJ databases">
        <title>First Complete Genome Sequence of a Subdivision 6 Acidobacterium.</title>
        <authorList>
            <person name="Huang S."/>
            <person name="Vieira S."/>
            <person name="Bunk B."/>
            <person name="Riedel T."/>
            <person name="Sproeer C."/>
            <person name="Overmann J."/>
        </authorList>
    </citation>
    <scope>NUCLEOTIDE SEQUENCE [LARGE SCALE GENOMIC DNA]</scope>
    <source>
        <strain evidence="14">DSM 100886 HEG_-6_39</strain>
    </source>
</reference>
<comment type="similarity">
    <text evidence="2 11 12">Belongs to the complex I subunit 3 family.</text>
</comment>
<keyword evidence="13" id="KW-0560">Oxidoreductase</keyword>
<dbReference type="GO" id="GO:0008137">
    <property type="term" value="F:NADH dehydrogenase (ubiquinone) activity"/>
    <property type="evidence" value="ECO:0007669"/>
    <property type="project" value="InterPro"/>
</dbReference>
<dbReference type="Pfam" id="PF00507">
    <property type="entry name" value="Oxidored_q4"/>
    <property type="match status" value="1"/>
</dbReference>
<evidence type="ECO:0000256" key="8">
    <source>
        <dbReference type="ARBA" id="ARBA00022989"/>
    </source>
</evidence>
<evidence type="ECO:0000256" key="6">
    <source>
        <dbReference type="ARBA" id="ARBA00022719"/>
    </source>
</evidence>
<keyword evidence="8 11" id="KW-1133">Transmembrane helix</keyword>
<feature type="transmembrane region" description="Helical" evidence="11">
    <location>
        <begin position="86"/>
        <end position="109"/>
    </location>
</feature>
<keyword evidence="9 11" id="KW-0520">NAD</keyword>
<dbReference type="PATRIC" id="fig|1813736.3.peg.118"/>
<dbReference type="EC" id="7.1.1.-" evidence="11"/>
<evidence type="ECO:0000256" key="1">
    <source>
        <dbReference type="ARBA" id="ARBA00004141"/>
    </source>
</evidence>
<dbReference type="GO" id="GO:0030964">
    <property type="term" value="C:NADH dehydrogenase complex"/>
    <property type="evidence" value="ECO:0007669"/>
    <property type="project" value="TreeGrafter"/>
</dbReference>
<feature type="transmembrane region" description="Helical" evidence="11">
    <location>
        <begin position="6"/>
        <end position="28"/>
    </location>
</feature>
<sequence length="117" mass="12752">MSEYVGIVVTFVLAGALVAAFIALASTLGPRMPSAAKSVPFECGQDPLSLPTGHLSIKFYLTAILFILFDVELVFLYPLAVVFRDLGMWALAEVVIFLGVLMAGFFYAWDNGALEWQ</sequence>
<evidence type="ECO:0000256" key="5">
    <source>
        <dbReference type="ARBA" id="ARBA00022692"/>
    </source>
</evidence>
<dbReference type="HAMAP" id="MF_01394">
    <property type="entry name" value="NDH1_NuoA"/>
    <property type="match status" value="1"/>
</dbReference>
<keyword evidence="7 11" id="KW-1278">Translocase</keyword>
<accession>A0A143PGQ4</accession>
<evidence type="ECO:0000256" key="12">
    <source>
        <dbReference type="RuleBase" id="RU003639"/>
    </source>
</evidence>
<comment type="function">
    <text evidence="11">NDH-1 shuttles electrons from NADH, via FMN and iron-sulfur (Fe-S) centers, to quinones in the respiratory chain. The immediate electron acceptor for the enzyme in this species is believed to be ubiquinone. Couples the redox reaction to proton translocation (for every two electrons transferred, four hydrogen ions are translocated across the cytoplasmic membrane), and thus conserves the redox energy in a proton gradient.</text>
</comment>
<evidence type="ECO:0000256" key="4">
    <source>
        <dbReference type="ARBA" id="ARBA00022475"/>
    </source>
</evidence>
<evidence type="ECO:0000313" key="14">
    <source>
        <dbReference type="Proteomes" id="UP000076079"/>
    </source>
</evidence>
<dbReference type="RefSeq" id="WP_157898578.1">
    <property type="nucleotide sequence ID" value="NZ_CP015136.1"/>
</dbReference>
<gene>
    <name evidence="13" type="primary">ndhC_1</name>
    <name evidence="11" type="synonym">nuoA</name>
    <name evidence="13" type="ORF">LuPra_00108</name>
</gene>
<evidence type="ECO:0000313" key="13">
    <source>
        <dbReference type="EMBL" id="AMY06944.1"/>
    </source>
</evidence>
<feature type="transmembrane region" description="Helical" evidence="11">
    <location>
        <begin position="59"/>
        <end position="80"/>
    </location>
</feature>
<comment type="subcellular location">
    <subcellularLocation>
        <location evidence="11 12">Cell membrane</location>
        <topology evidence="11 12">Multi-pass membrane protein</topology>
    </subcellularLocation>
    <subcellularLocation>
        <location evidence="1">Membrane</location>
        <topology evidence="1">Multi-pass membrane protein</topology>
    </subcellularLocation>
</comment>
<comment type="catalytic activity">
    <reaction evidence="11 12">
        <text>a quinone + NADH + 5 H(+)(in) = a quinol + NAD(+) + 4 H(+)(out)</text>
        <dbReference type="Rhea" id="RHEA:57888"/>
        <dbReference type="ChEBI" id="CHEBI:15378"/>
        <dbReference type="ChEBI" id="CHEBI:24646"/>
        <dbReference type="ChEBI" id="CHEBI:57540"/>
        <dbReference type="ChEBI" id="CHEBI:57945"/>
        <dbReference type="ChEBI" id="CHEBI:132124"/>
    </reaction>
</comment>
<evidence type="ECO:0000256" key="11">
    <source>
        <dbReference type="HAMAP-Rule" id="MF_01394"/>
    </source>
</evidence>
<evidence type="ECO:0000256" key="2">
    <source>
        <dbReference type="ARBA" id="ARBA00008472"/>
    </source>
</evidence>
<keyword evidence="3 11" id="KW-0813">Transport</keyword>
<evidence type="ECO:0000256" key="9">
    <source>
        <dbReference type="ARBA" id="ARBA00023027"/>
    </source>
</evidence>
<dbReference type="Gene3D" id="1.20.58.1610">
    <property type="entry name" value="NADH:ubiquinone/plastoquinone oxidoreductase, chain 3"/>
    <property type="match status" value="1"/>
</dbReference>
<dbReference type="EMBL" id="CP015136">
    <property type="protein sequence ID" value="AMY06944.1"/>
    <property type="molecule type" value="Genomic_DNA"/>
</dbReference>
<dbReference type="PANTHER" id="PTHR11058">
    <property type="entry name" value="NADH-UBIQUINONE OXIDOREDUCTASE CHAIN 3"/>
    <property type="match status" value="1"/>
</dbReference>
<evidence type="ECO:0000256" key="10">
    <source>
        <dbReference type="ARBA" id="ARBA00023136"/>
    </source>
</evidence>
<evidence type="ECO:0000256" key="3">
    <source>
        <dbReference type="ARBA" id="ARBA00022448"/>
    </source>
</evidence>
<keyword evidence="4 11" id="KW-1003">Cell membrane</keyword>
<name>A0A143PGQ4_LUTPR</name>
<protein>
    <recommendedName>
        <fullName evidence="11">NADH-quinone oxidoreductase subunit A</fullName>
        <ecNumber evidence="11">7.1.1.-</ecNumber>
    </recommendedName>
    <alternativeName>
        <fullName evidence="11">NADH dehydrogenase I subunit A</fullName>
    </alternativeName>
    <alternativeName>
        <fullName evidence="11">NDH-1 subunit A</fullName>
    </alternativeName>
    <alternativeName>
        <fullName evidence="11">NUO1</fullName>
    </alternativeName>
</protein>
<dbReference type="PANTHER" id="PTHR11058:SF22">
    <property type="entry name" value="NADH-QUINONE OXIDOREDUCTASE SUBUNIT A"/>
    <property type="match status" value="1"/>
</dbReference>
<reference evidence="13 14" key="1">
    <citation type="journal article" date="2016" name="Genome Announc.">
        <title>First Complete Genome Sequence of a Subdivision 6 Acidobacterium Strain.</title>
        <authorList>
            <person name="Huang S."/>
            <person name="Vieira S."/>
            <person name="Bunk B."/>
            <person name="Riedel T."/>
            <person name="Sproer C."/>
            <person name="Overmann J."/>
        </authorList>
    </citation>
    <scope>NUCLEOTIDE SEQUENCE [LARGE SCALE GENOMIC DNA]</scope>
    <source>
        <strain evidence="14">DSM 100886 HEG_-6_39</strain>
    </source>
</reference>
<dbReference type="OrthoDB" id="9791970at2"/>
<keyword evidence="6 11" id="KW-0874">Quinone</keyword>
<evidence type="ECO:0000256" key="7">
    <source>
        <dbReference type="ARBA" id="ARBA00022967"/>
    </source>
</evidence>
<dbReference type="STRING" id="1855912.LuPra_00108"/>
<proteinExistence type="inferred from homology"/>
<keyword evidence="14" id="KW-1185">Reference proteome</keyword>
<comment type="subunit">
    <text evidence="11">NDH-1 is composed of 14 different subunits. Subunits NuoA, H, J, K, L, M, N constitute the membrane sector of the complex.</text>
</comment>
<keyword evidence="5 11" id="KW-0812">Transmembrane</keyword>
<dbReference type="GO" id="GO:0005886">
    <property type="term" value="C:plasma membrane"/>
    <property type="evidence" value="ECO:0007669"/>
    <property type="project" value="UniProtKB-SubCell"/>
</dbReference>